<keyword evidence="3" id="KW-1185">Reference proteome</keyword>
<dbReference type="HOGENOM" id="CLU_1240417_0_0_1"/>
<dbReference type="KEGG" id="mrr:Moror_4382"/>
<dbReference type="Proteomes" id="UP000017559">
    <property type="component" value="Unassembled WGS sequence"/>
</dbReference>
<evidence type="ECO:0000313" key="2">
    <source>
        <dbReference type="EMBL" id="ESK92583.1"/>
    </source>
</evidence>
<sequence length="223" mass="24721">MFSFFKKAPATEPYICSNRHCGYKNAEKSIAGTYYCQHCFKGTYLVPLAYGVSPDVCPFPDLSTTPNTVTAAPPSSQKTYSFDPNAMVRSPPRQEAVNYSTRSRDHCKTAAPSSSQKAYSSDPNAMVRSSPRQETVNRSAPRHDRYKAEQRMAKKLDSWGKPLSRSNATKRMGSGDSQTTSSTYAHAYGHSNISSRQYAHSAAHKYSDPVQQSSGYPYHAAKY</sequence>
<proteinExistence type="predicted"/>
<evidence type="ECO:0000313" key="3">
    <source>
        <dbReference type="Proteomes" id="UP000017559"/>
    </source>
</evidence>
<comment type="caution">
    <text evidence="2">The sequence shown here is derived from an EMBL/GenBank/DDBJ whole genome shotgun (WGS) entry which is preliminary data.</text>
</comment>
<feature type="compositionally biased region" description="Basic and acidic residues" evidence="1">
    <location>
        <begin position="141"/>
        <end position="158"/>
    </location>
</feature>
<accession>V2X0D3</accession>
<feature type="region of interest" description="Disordered" evidence="1">
    <location>
        <begin position="65"/>
        <end position="223"/>
    </location>
</feature>
<reference evidence="2 3" key="1">
    <citation type="journal article" date="2014" name="BMC Genomics">
        <title>Genome and secretome analysis of the hemibiotrophic fungal pathogen, Moniliophthora roreri, which causes frosty pod rot disease of cacao: mechanisms of the biotrophic and necrotrophic phases.</title>
        <authorList>
            <person name="Meinhardt L.W."/>
            <person name="Costa G.G.L."/>
            <person name="Thomazella D.P.T."/>
            <person name="Teixeira P.J.P.L."/>
            <person name="Carazzolle M.F."/>
            <person name="Schuster S.C."/>
            <person name="Carlson J.E."/>
            <person name="Guiltinan M.J."/>
            <person name="Mieczkowski P."/>
            <person name="Farmer A."/>
            <person name="Ramaraj T."/>
            <person name="Crozier J."/>
            <person name="Davis R.E."/>
            <person name="Shao J."/>
            <person name="Melnick R.L."/>
            <person name="Pereira G.A.G."/>
            <person name="Bailey B.A."/>
        </authorList>
    </citation>
    <scope>NUCLEOTIDE SEQUENCE [LARGE SCALE GENOMIC DNA]</scope>
    <source>
        <strain evidence="2 3">MCA 2997</strain>
    </source>
</reference>
<feature type="compositionally biased region" description="Polar residues" evidence="1">
    <location>
        <begin position="65"/>
        <end position="82"/>
    </location>
</feature>
<evidence type="ECO:0000256" key="1">
    <source>
        <dbReference type="SAM" id="MobiDB-lite"/>
    </source>
</evidence>
<protein>
    <submittedName>
        <fullName evidence="2">Uncharacterized protein</fullName>
    </submittedName>
</protein>
<feature type="compositionally biased region" description="Polar residues" evidence="1">
    <location>
        <begin position="164"/>
        <end position="184"/>
    </location>
</feature>
<feature type="compositionally biased region" description="Polar residues" evidence="1">
    <location>
        <begin position="111"/>
        <end position="123"/>
    </location>
</feature>
<gene>
    <name evidence="2" type="ORF">Moror_4382</name>
</gene>
<dbReference type="EMBL" id="AWSO01000275">
    <property type="protein sequence ID" value="ESK92583.1"/>
    <property type="molecule type" value="Genomic_DNA"/>
</dbReference>
<organism evidence="2 3">
    <name type="scientific">Moniliophthora roreri (strain MCA 2997)</name>
    <name type="common">Cocoa frosty pod rot fungus</name>
    <name type="synonym">Crinipellis roreri</name>
    <dbReference type="NCBI Taxonomy" id="1381753"/>
    <lineage>
        <taxon>Eukaryota</taxon>
        <taxon>Fungi</taxon>
        <taxon>Dikarya</taxon>
        <taxon>Basidiomycota</taxon>
        <taxon>Agaricomycotina</taxon>
        <taxon>Agaricomycetes</taxon>
        <taxon>Agaricomycetidae</taxon>
        <taxon>Agaricales</taxon>
        <taxon>Marasmiineae</taxon>
        <taxon>Marasmiaceae</taxon>
        <taxon>Moniliophthora</taxon>
    </lineage>
</organism>
<name>V2X0D3_MONRO</name>
<dbReference type="AlphaFoldDB" id="V2X0D3"/>